<protein>
    <recommendedName>
        <fullName evidence="4">Outer-membrane lipoprotein carrier protein</fullName>
    </recommendedName>
</protein>
<dbReference type="RefSeq" id="WP_089407406.1">
    <property type="nucleotide sequence ID" value="NZ_FZOU01000001.1"/>
</dbReference>
<comment type="subcellular location">
    <subcellularLocation>
        <location evidence="1">Periplasm</location>
    </subcellularLocation>
</comment>
<dbReference type="EMBL" id="FZOU01000001">
    <property type="protein sequence ID" value="SNS48707.1"/>
    <property type="molecule type" value="Genomic_DNA"/>
</dbReference>
<accession>A0A239EVT7</accession>
<dbReference type="CDD" id="cd16325">
    <property type="entry name" value="LolA"/>
    <property type="match status" value="1"/>
</dbReference>
<dbReference type="PANTHER" id="PTHR35869:SF1">
    <property type="entry name" value="OUTER-MEMBRANE LIPOPROTEIN CARRIER PROTEIN"/>
    <property type="match status" value="1"/>
</dbReference>
<keyword evidence="7" id="KW-0574">Periplasm</keyword>
<evidence type="ECO:0000313" key="12">
    <source>
        <dbReference type="Proteomes" id="UP000198356"/>
    </source>
</evidence>
<dbReference type="SUPFAM" id="SSF89392">
    <property type="entry name" value="Prokaryotic lipoproteins and lipoprotein localization factors"/>
    <property type="match status" value="1"/>
</dbReference>
<keyword evidence="5" id="KW-0813">Transport</keyword>
<evidence type="ECO:0000256" key="7">
    <source>
        <dbReference type="ARBA" id="ARBA00022764"/>
    </source>
</evidence>
<dbReference type="NCBIfam" id="TIGR00547">
    <property type="entry name" value="lolA"/>
    <property type="match status" value="1"/>
</dbReference>
<dbReference type="OrthoDB" id="9785727at2"/>
<organism evidence="11 12">
    <name type="scientific">Granulicella rosea</name>
    <dbReference type="NCBI Taxonomy" id="474952"/>
    <lineage>
        <taxon>Bacteria</taxon>
        <taxon>Pseudomonadati</taxon>
        <taxon>Acidobacteriota</taxon>
        <taxon>Terriglobia</taxon>
        <taxon>Terriglobales</taxon>
        <taxon>Acidobacteriaceae</taxon>
        <taxon>Granulicella</taxon>
    </lineage>
</organism>
<dbReference type="InterPro" id="IPR004564">
    <property type="entry name" value="OM_lipoprot_carrier_LolA-like"/>
</dbReference>
<evidence type="ECO:0000313" key="11">
    <source>
        <dbReference type="EMBL" id="SNS48707.1"/>
    </source>
</evidence>
<keyword evidence="9" id="KW-0143">Chaperone</keyword>
<reference evidence="11 12" key="1">
    <citation type="submission" date="2017-06" db="EMBL/GenBank/DDBJ databases">
        <authorList>
            <person name="Kim H.J."/>
            <person name="Triplett B.A."/>
        </authorList>
    </citation>
    <scope>NUCLEOTIDE SEQUENCE [LARGE SCALE GENOMIC DNA]</scope>
    <source>
        <strain evidence="11 12">DSM 18704</strain>
    </source>
</reference>
<sequence>MRALLLVTLAAAVSLPAAAQSSPSANQNDALLHKVDDHYNHLASLRTRYVERYTGMGLNKSESGTLLLKKPGRMRWSYDTPTGKVFVLDGKFAWFYTPGDPQAQKIPAKQLDDLRSPLRFLLGHTELKKELENITVTPDGEGFRIAGVPKGMQQRLKVLSLRVTASGEISAMRLEEVDGAVTEFSFTGMVENVPAKDADFVFTPPAGVEIVTGLPPI</sequence>
<evidence type="ECO:0000256" key="3">
    <source>
        <dbReference type="ARBA" id="ARBA00011245"/>
    </source>
</evidence>
<evidence type="ECO:0000256" key="10">
    <source>
        <dbReference type="SAM" id="SignalP"/>
    </source>
</evidence>
<feature type="chain" id="PRO_5012850959" description="Outer-membrane lipoprotein carrier protein" evidence="10">
    <location>
        <begin position="20"/>
        <end position="217"/>
    </location>
</feature>
<evidence type="ECO:0000256" key="9">
    <source>
        <dbReference type="ARBA" id="ARBA00023186"/>
    </source>
</evidence>
<name>A0A239EVT7_9BACT</name>
<dbReference type="InterPro" id="IPR018323">
    <property type="entry name" value="OM_lipoprot_carrier_LolA_Pbac"/>
</dbReference>
<comment type="similarity">
    <text evidence="2">Belongs to the LolA family.</text>
</comment>
<proteinExistence type="inferred from homology"/>
<dbReference type="PANTHER" id="PTHR35869">
    <property type="entry name" value="OUTER-MEMBRANE LIPOPROTEIN CARRIER PROTEIN"/>
    <property type="match status" value="1"/>
</dbReference>
<evidence type="ECO:0000256" key="6">
    <source>
        <dbReference type="ARBA" id="ARBA00022729"/>
    </source>
</evidence>
<dbReference type="Gene3D" id="2.50.20.10">
    <property type="entry name" value="Lipoprotein localisation LolA/LolB/LppX"/>
    <property type="match status" value="1"/>
</dbReference>
<gene>
    <name evidence="11" type="ORF">SAMN05421770_1011182</name>
</gene>
<dbReference type="GO" id="GO:0042597">
    <property type="term" value="C:periplasmic space"/>
    <property type="evidence" value="ECO:0007669"/>
    <property type="project" value="UniProtKB-SubCell"/>
</dbReference>
<dbReference type="InterPro" id="IPR029046">
    <property type="entry name" value="LolA/LolB/LppX"/>
</dbReference>
<keyword evidence="12" id="KW-1185">Reference proteome</keyword>
<feature type="signal peptide" evidence="10">
    <location>
        <begin position="1"/>
        <end position="19"/>
    </location>
</feature>
<evidence type="ECO:0000256" key="8">
    <source>
        <dbReference type="ARBA" id="ARBA00022927"/>
    </source>
</evidence>
<evidence type="ECO:0000256" key="4">
    <source>
        <dbReference type="ARBA" id="ARBA00014035"/>
    </source>
</evidence>
<keyword evidence="11" id="KW-0449">Lipoprotein</keyword>
<keyword evidence="6 10" id="KW-0732">Signal</keyword>
<evidence type="ECO:0000256" key="2">
    <source>
        <dbReference type="ARBA" id="ARBA00007615"/>
    </source>
</evidence>
<dbReference type="AlphaFoldDB" id="A0A239EVT7"/>
<dbReference type="Proteomes" id="UP000198356">
    <property type="component" value="Unassembled WGS sequence"/>
</dbReference>
<evidence type="ECO:0000256" key="5">
    <source>
        <dbReference type="ARBA" id="ARBA00022448"/>
    </source>
</evidence>
<evidence type="ECO:0000256" key="1">
    <source>
        <dbReference type="ARBA" id="ARBA00004418"/>
    </source>
</evidence>
<dbReference type="Pfam" id="PF03548">
    <property type="entry name" value="LolA"/>
    <property type="match status" value="1"/>
</dbReference>
<keyword evidence="8" id="KW-0653">Protein transport</keyword>
<comment type="subunit">
    <text evidence="3">Monomer.</text>
</comment>
<dbReference type="GO" id="GO:0042953">
    <property type="term" value="P:lipoprotein transport"/>
    <property type="evidence" value="ECO:0007669"/>
    <property type="project" value="InterPro"/>
</dbReference>